<sequence length="533" mass="60568">MPVYATETQSEPSTIRSPPHPIKTQLTDPFLSSDDTQTPPTAGPGAYDVSVIPPSHEARTIVLCFDGTGDQFDTDNSNIIQLFSMLKKDDKSQQVVYYQAGIGTYTIPQVATPLATRVQKTLDMALGIHLDAHVMGGYEFLMENYHAEDKICIFGFSRGAYTARALAGMIHKVGLLPAGNSQQVPFAYKMFSRDDDVGWEQSTAFKKAFSVDVEIEFVGVWDTVCSVGIVPRTLPFTASNSAIRYFRHAISLDERRAKFKANYYHLLPPEEEKGTKLGEMPRSNHRHPHFHKRHRDHHNRDKSQAEKEYYNGRAETDALEVWFAGCHCDIGGGSVENGTRNTLARIPLRWMIRQCFLVNTGIQFHRESFKDVGIDPNTLFPFVTPRPPPLKATASVLAEIEAFTHRAEPTDSTFTASVQASPTAASTFQTEEHEDVADAVARIYDQLKLSRGWWILEVLPMRHKGMVQKHIPWRKSWRVNVGRPRAFQKTVREKREKVYVHRSVKIRMEAEKLEGGKYEPKMRFDSYDFEWVD</sequence>
<comment type="caution">
    <text evidence="1">The sequence shown here is derived from an EMBL/GenBank/DDBJ whole genome shotgun (WGS) entry which is preliminary data.</text>
</comment>
<accession>A0ACC0UJJ1</accession>
<organism evidence="1 2">
    <name type="scientific">Russula earlei</name>
    <dbReference type="NCBI Taxonomy" id="71964"/>
    <lineage>
        <taxon>Eukaryota</taxon>
        <taxon>Fungi</taxon>
        <taxon>Dikarya</taxon>
        <taxon>Basidiomycota</taxon>
        <taxon>Agaricomycotina</taxon>
        <taxon>Agaricomycetes</taxon>
        <taxon>Russulales</taxon>
        <taxon>Russulaceae</taxon>
        <taxon>Russula</taxon>
    </lineage>
</organism>
<proteinExistence type="predicted"/>
<keyword evidence="2" id="KW-1185">Reference proteome</keyword>
<name>A0ACC0UJJ1_9AGAM</name>
<gene>
    <name evidence="1" type="ORF">F5148DRAFT_454964</name>
</gene>
<dbReference type="Proteomes" id="UP001207468">
    <property type="component" value="Unassembled WGS sequence"/>
</dbReference>
<dbReference type="EMBL" id="JAGFNK010000029">
    <property type="protein sequence ID" value="KAI9511007.1"/>
    <property type="molecule type" value="Genomic_DNA"/>
</dbReference>
<reference evidence="1" key="1">
    <citation type="submission" date="2021-03" db="EMBL/GenBank/DDBJ databases">
        <title>Evolutionary priming and transition to the ectomycorrhizal habit in an iconic lineage of mushroom-forming fungi: is preadaptation a requirement?</title>
        <authorList>
            <consortium name="DOE Joint Genome Institute"/>
            <person name="Looney B.P."/>
            <person name="Miyauchi S."/>
            <person name="Morin E."/>
            <person name="Drula E."/>
            <person name="Courty P.E."/>
            <person name="Chicoki N."/>
            <person name="Fauchery L."/>
            <person name="Kohler A."/>
            <person name="Kuo A."/>
            <person name="LaButti K."/>
            <person name="Pangilinan J."/>
            <person name="Lipzen A."/>
            <person name="Riley R."/>
            <person name="Andreopoulos W."/>
            <person name="He G."/>
            <person name="Johnson J."/>
            <person name="Barry K.W."/>
            <person name="Grigoriev I.V."/>
            <person name="Nagy L."/>
            <person name="Hibbett D."/>
            <person name="Henrissat B."/>
            <person name="Matheny P.B."/>
            <person name="Labbe J."/>
            <person name="Martin A.F."/>
        </authorList>
    </citation>
    <scope>NUCLEOTIDE SEQUENCE</scope>
    <source>
        <strain evidence="1">BPL698</strain>
    </source>
</reference>
<evidence type="ECO:0000313" key="1">
    <source>
        <dbReference type="EMBL" id="KAI9511007.1"/>
    </source>
</evidence>
<evidence type="ECO:0000313" key="2">
    <source>
        <dbReference type="Proteomes" id="UP001207468"/>
    </source>
</evidence>
<protein>
    <submittedName>
        <fullName evidence="1">Uncharacterized protein</fullName>
    </submittedName>
</protein>